<feature type="transmembrane region" description="Helical" evidence="1">
    <location>
        <begin position="78"/>
        <end position="102"/>
    </location>
</feature>
<protein>
    <submittedName>
        <fullName evidence="2">Uncharacterized protein</fullName>
    </submittedName>
</protein>
<dbReference type="EMBL" id="FNYR01000002">
    <property type="protein sequence ID" value="SEI52253.1"/>
    <property type="molecule type" value="Genomic_DNA"/>
</dbReference>
<dbReference type="STRING" id="1073996.SAMN05444271_1029"/>
<keyword evidence="1" id="KW-1133">Transmembrane helix</keyword>
<evidence type="ECO:0000256" key="1">
    <source>
        <dbReference type="SAM" id="Phobius"/>
    </source>
</evidence>
<keyword evidence="1" id="KW-0812">Transmembrane</keyword>
<accession>A0A2H4Q655</accession>
<dbReference type="Proteomes" id="UP000198888">
    <property type="component" value="Unassembled WGS sequence"/>
</dbReference>
<dbReference type="OrthoDB" id="242730at2157"/>
<organism evidence="2 3">
    <name type="scientific">Halohasta litchfieldiae</name>
    <dbReference type="NCBI Taxonomy" id="1073996"/>
    <lineage>
        <taxon>Archaea</taxon>
        <taxon>Methanobacteriati</taxon>
        <taxon>Methanobacteriota</taxon>
        <taxon>Stenosarchaea group</taxon>
        <taxon>Halobacteria</taxon>
        <taxon>Halobacteriales</taxon>
        <taxon>Haloferacaceae</taxon>
        <taxon>Halohasta</taxon>
    </lineage>
</organism>
<keyword evidence="1" id="KW-0472">Membrane</keyword>
<evidence type="ECO:0000313" key="3">
    <source>
        <dbReference type="Proteomes" id="UP000198888"/>
    </source>
</evidence>
<feature type="transmembrane region" description="Helical" evidence="1">
    <location>
        <begin position="6"/>
        <end position="27"/>
    </location>
</feature>
<proteinExistence type="predicted"/>
<dbReference type="PROSITE" id="PS51257">
    <property type="entry name" value="PROKAR_LIPOPROTEIN"/>
    <property type="match status" value="1"/>
</dbReference>
<feature type="transmembrane region" description="Helical" evidence="1">
    <location>
        <begin position="39"/>
        <end position="58"/>
    </location>
</feature>
<evidence type="ECO:0000313" key="2">
    <source>
        <dbReference type="EMBL" id="SEI52253.1"/>
    </source>
</evidence>
<dbReference type="GeneID" id="35003882"/>
<reference evidence="2 3" key="1">
    <citation type="submission" date="2016-10" db="EMBL/GenBank/DDBJ databases">
        <authorList>
            <person name="de Groot N.N."/>
        </authorList>
    </citation>
    <scope>NUCLEOTIDE SEQUENCE [LARGE SCALE GENOMIC DNA]</scope>
    <source>
        <strain evidence="2 3">DSM 22187</strain>
    </source>
</reference>
<sequence>MEHRKYHLVGYGLALIGCLTISASFILSESLVLSEVAPIVLLVLGNAVALVFGLRNVFTKTESEYDLEHSFAYRVVNVGAVIITVTSGLLIFVVGIVSLGVFG</sequence>
<dbReference type="AlphaFoldDB" id="A0A1H6R917"/>
<gene>
    <name evidence="2" type="ORF">SAMN05444271_1029</name>
</gene>
<name>A0A1H6R917_9EURY</name>
<dbReference type="KEGG" id="hae:halTADL_3115"/>
<accession>A0A1H6R917</accession>
<dbReference type="RefSeq" id="WP_089670788.1">
    <property type="nucleotide sequence ID" value="NZ_CP024845.1"/>
</dbReference>
<keyword evidence="3" id="KW-1185">Reference proteome</keyword>